<dbReference type="RefSeq" id="WP_093924675.1">
    <property type="nucleotide sequence ID" value="NZ_FOMW01000011.1"/>
</dbReference>
<dbReference type="PANTHER" id="PTHR42709:SF6">
    <property type="entry name" value="UNDECAPRENYL PHOSPHATE TRANSPORTER A"/>
    <property type="match status" value="1"/>
</dbReference>
<evidence type="ECO:0000313" key="9">
    <source>
        <dbReference type="Proteomes" id="UP000198977"/>
    </source>
</evidence>
<dbReference type="STRING" id="74348.SAMN04488523_11123"/>
<feature type="transmembrane region" description="Helical" evidence="6">
    <location>
        <begin position="172"/>
        <end position="193"/>
    </location>
</feature>
<gene>
    <name evidence="8" type="ORF">SAMN04488523_11123</name>
</gene>
<feature type="transmembrane region" description="Helical" evidence="6">
    <location>
        <begin position="50"/>
        <end position="70"/>
    </location>
</feature>
<evidence type="ECO:0000313" key="8">
    <source>
        <dbReference type="EMBL" id="SFE84610.1"/>
    </source>
</evidence>
<evidence type="ECO:0000256" key="3">
    <source>
        <dbReference type="ARBA" id="ARBA00022692"/>
    </source>
</evidence>
<evidence type="ECO:0000256" key="4">
    <source>
        <dbReference type="ARBA" id="ARBA00022989"/>
    </source>
</evidence>
<protein>
    <submittedName>
        <fullName evidence="8">Membrane protein DedA, SNARE-associated domain</fullName>
    </submittedName>
</protein>
<evidence type="ECO:0000256" key="6">
    <source>
        <dbReference type="SAM" id="Phobius"/>
    </source>
</evidence>
<feature type="transmembrane region" description="Helical" evidence="6">
    <location>
        <begin position="140"/>
        <end position="160"/>
    </location>
</feature>
<keyword evidence="5 6" id="KW-0472">Membrane</keyword>
<organism evidence="8 9">
    <name type="scientific">Sulfitobacter brevis</name>
    <dbReference type="NCBI Taxonomy" id="74348"/>
    <lineage>
        <taxon>Bacteria</taxon>
        <taxon>Pseudomonadati</taxon>
        <taxon>Pseudomonadota</taxon>
        <taxon>Alphaproteobacteria</taxon>
        <taxon>Rhodobacterales</taxon>
        <taxon>Roseobacteraceae</taxon>
        <taxon>Sulfitobacter</taxon>
    </lineage>
</organism>
<evidence type="ECO:0000256" key="5">
    <source>
        <dbReference type="ARBA" id="ARBA00023136"/>
    </source>
</evidence>
<proteinExistence type="predicted"/>
<reference evidence="8 9" key="1">
    <citation type="submission" date="2016-10" db="EMBL/GenBank/DDBJ databases">
        <authorList>
            <person name="de Groot N.N."/>
        </authorList>
    </citation>
    <scope>NUCLEOTIDE SEQUENCE [LARGE SCALE GENOMIC DNA]</scope>
    <source>
        <strain evidence="8 9">DSM 11443</strain>
    </source>
</reference>
<name>A0A1I2DXE2_9RHOB</name>
<dbReference type="Proteomes" id="UP000198977">
    <property type="component" value="Unassembled WGS sequence"/>
</dbReference>
<evidence type="ECO:0000256" key="1">
    <source>
        <dbReference type="ARBA" id="ARBA00004651"/>
    </source>
</evidence>
<dbReference type="PANTHER" id="PTHR42709">
    <property type="entry name" value="ALKALINE PHOSPHATASE LIKE PROTEIN"/>
    <property type="match status" value="1"/>
</dbReference>
<keyword evidence="2" id="KW-1003">Cell membrane</keyword>
<feature type="transmembrane region" description="Helical" evidence="6">
    <location>
        <begin position="12"/>
        <end position="30"/>
    </location>
</feature>
<evidence type="ECO:0000259" key="7">
    <source>
        <dbReference type="Pfam" id="PF09335"/>
    </source>
</evidence>
<sequence length="199" mass="22087">MFDWLAGIVEQGGYVAIAFLMLLENVFPPIPSELIMPLGGYLAQQGTLNPVLVVIAGSIGSLAGTTLWYYGARKLNRDRVYALIDRHGWWLTVTREGMEKAEERFKRHQGAAVFWGRMLPAIRTLISVPAGFARMSLWRFLALSMAGTIIWVSLLTAAGYLLGTQYDKVSGWINPVTNVLFGALAVLYVVRLLRGKGRK</sequence>
<dbReference type="AlphaFoldDB" id="A0A1I2DXE2"/>
<dbReference type="Pfam" id="PF09335">
    <property type="entry name" value="VTT_dom"/>
    <property type="match status" value="1"/>
</dbReference>
<accession>A0A1I2DXE2</accession>
<dbReference type="InterPro" id="IPR032816">
    <property type="entry name" value="VTT_dom"/>
</dbReference>
<dbReference type="InterPro" id="IPR051311">
    <property type="entry name" value="DedA_domain"/>
</dbReference>
<keyword evidence="4 6" id="KW-1133">Transmembrane helix</keyword>
<feature type="domain" description="VTT" evidence="7">
    <location>
        <begin position="30"/>
        <end position="160"/>
    </location>
</feature>
<dbReference type="OrthoDB" id="9813426at2"/>
<keyword evidence="9" id="KW-1185">Reference proteome</keyword>
<dbReference type="GO" id="GO:0005886">
    <property type="term" value="C:plasma membrane"/>
    <property type="evidence" value="ECO:0007669"/>
    <property type="project" value="UniProtKB-SubCell"/>
</dbReference>
<evidence type="ECO:0000256" key="2">
    <source>
        <dbReference type="ARBA" id="ARBA00022475"/>
    </source>
</evidence>
<dbReference type="EMBL" id="FOMW01000011">
    <property type="protein sequence ID" value="SFE84610.1"/>
    <property type="molecule type" value="Genomic_DNA"/>
</dbReference>
<comment type="subcellular location">
    <subcellularLocation>
        <location evidence="1">Cell membrane</location>
        <topology evidence="1">Multi-pass membrane protein</topology>
    </subcellularLocation>
</comment>
<keyword evidence="3 6" id="KW-0812">Transmembrane</keyword>